<proteinExistence type="predicted"/>
<protein>
    <submittedName>
        <fullName evidence="1">Arsenate reductase</fullName>
    </submittedName>
</protein>
<evidence type="ECO:0000313" key="1">
    <source>
        <dbReference type="EMBL" id="GGE35204.1"/>
    </source>
</evidence>
<dbReference type="AlphaFoldDB" id="A0A8H9G2W1"/>
<keyword evidence="2" id="KW-1185">Reference proteome</keyword>
<dbReference type="SUPFAM" id="SSF52788">
    <property type="entry name" value="Phosphotyrosine protein phosphatases I"/>
    <property type="match status" value="1"/>
</dbReference>
<reference evidence="1" key="1">
    <citation type="journal article" date="2014" name="Int. J. Syst. Evol. Microbiol.">
        <title>Complete genome sequence of Corynebacterium casei LMG S-19264T (=DSM 44701T), isolated from a smear-ripened cheese.</title>
        <authorList>
            <consortium name="US DOE Joint Genome Institute (JGI-PGF)"/>
            <person name="Walter F."/>
            <person name="Albersmeier A."/>
            <person name="Kalinowski J."/>
            <person name="Ruckert C."/>
        </authorList>
    </citation>
    <scope>NUCLEOTIDE SEQUENCE</scope>
    <source>
        <strain evidence="1">CGMCC 1.15966</strain>
    </source>
</reference>
<gene>
    <name evidence="1" type="primary">arsC</name>
    <name evidence="1" type="ORF">GCM10011516_35980</name>
</gene>
<name>A0A8H9G2W1_9SPHI</name>
<dbReference type="EMBL" id="BMKM01000017">
    <property type="protein sequence ID" value="GGE35204.1"/>
    <property type="molecule type" value="Genomic_DNA"/>
</dbReference>
<dbReference type="PANTHER" id="PTHR43428">
    <property type="entry name" value="ARSENATE REDUCTASE"/>
    <property type="match status" value="1"/>
</dbReference>
<dbReference type="PANTHER" id="PTHR43428:SF1">
    <property type="entry name" value="ARSENATE REDUCTASE"/>
    <property type="match status" value="1"/>
</dbReference>
<dbReference type="InterPro" id="IPR036196">
    <property type="entry name" value="Ptyr_pPase_sf"/>
</dbReference>
<sequence length="209" mass="23364">MKEVPSINEALNQVIHHLDWENIVEDRKGLLQSLIDFIQSRVNVGLSVDLTFICTHNSRRSHLAQVWASTAALYFNIPSVHCYSGGTEVTAVYPKILETLKDQGFSIGSLTEGGNAKYWLKAAGNSVPMLLFSKEYDHLYNPSSAYGAIMTCSQADEGCPFIPGALKRISITYEDPKVSDGTDLQAQVYLERSLQIAREMFYVFSKIIY</sequence>
<organism evidence="1 2">
    <name type="scientific">Sphingobacterium cellulitidis</name>
    <dbReference type="NCBI Taxonomy" id="1768011"/>
    <lineage>
        <taxon>Bacteria</taxon>
        <taxon>Pseudomonadati</taxon>
        <taxon>Bacteroidota</taxon>
        <taxon>Sphingobacteriia</taxon>
        <taxon>Sphingobacteriales</taxon>
        <taxon>Sphingobacteriaceae</taxon>
        <taxon>Sphingobacterium</taxon>
    </lineage>
</organism>
<evidence type="ECO:0000313" key="2">
    <source>
        <dbReference type="Proteomes" id="UP000614460"/>
    </source>
</evidence>
<dbReference type="Gene3D" id="3.40.50.2300">
    <property type="match status" value="1"/>
</dbReference>
<comment type="caution">
    <text evidence="1">The sequence shown here is derived from an EMBL/GenBank/DDBJ whole genome shotgun (WGS) entry which is preliminary data.</text>
</comment>
<reference evidence="1" key="2">
    <citation type="submission" date="2020-09" db="EMBL/GenBank/DDBJ databases">
        <authorList>
            <person name="Sun Q."/>
            <person name="Zhou Y."/>
        </authorList>
    </citation>
    <scope>NUCLEOTIDE SEQUENCE</scope>
    <source>
        <strain evidence="1">CGMCC 1.15966</strain>
    </source>
</reference>
<dbReference type="Proteomes" id="UP000614460">
    <property type="component" value="Unassembled WGS sequence"/>
</dbReference>
<dbReference type="RefSeq" id="WP_182498325.1">
    <property type="nucleotide sequence ID" value="NZ_BMKM01000017.1"/>
</dbReference>
<accession>A0A8H9G2W1</accession>